<dbReference type="Proteomes" id="UP000182894">
    <property type="component" value="Unassembled WGS sequence"/>
</dbReference>
<organism evidence="2 3">
    <name type="scientific">Pseudomonas abietaniphila</name>
    <dbReference type="NCBI Taxonomy" id="89065"/>
    <lineage>
        <taxon>Bacteria</taxon>
        <taxon>Pseudomonadati</taxon>
        <taxon>Pseudomonadota</taxon>
        <taxon>Gammaproteobacteria</taxon>
        <taxon>Pseudomonadales</taxon>
        <taxon>Pseudomonadaceae</taxon>
        <taxon>Pseudomonas</taxon>
    </lineage>
</organism>
<gene>
    <name evidence="2" type="ORF">SAMN05216605_121122</name>
</gene>
<feature type="transmembrane region" description="Helical" evidence="1">
    <location>
        <begin position="45"/>
        <end position="64"/>
    </location>
</feature>
<name>A0A1G8R0F2_9PSED</name>
<keyword evidence="1" id="KW-0472">Membrane</keyword>
<feature type="transmembrane region" description="Helical" evidence="1">
    <location>
        <begin position="21"/>
        <end position="39"/>
    </location>
</feature>
<accession>A0A1G8R0F2</accession>
<keyword evidence="3" id="KW-1185">Reference proteome</keyword>
<evidence type="ECO:0000313" key="2">
    <source>
        <dbReference type="EMBL" id="SDJ10417.1"/>
    </source>
</evidence>
<proteinExistence type="predicted"/>
<reference evidence="3" key="1">
    <citation type="submission" date="2016-10" db="EMBL/GenBank/DDBJ databases">
        <authorList>
            <person name="Varghese N."/>
            <person name="Submissions S."/>
        </authorList>
    </citation>
    <scope>NUCLEOTIDE SEQUENCE [LARGE SCALE GENOMIC DNA]</scope>
    <source>
        <strain evidence="3">ATCC 700689</strain>
    </source>
</reference>
<dbReference type="STRING" id="89065.SAMN05216605_121122"/>
<dbReference type="AlphaFoldDB" id="A0A1G8R0F2"/>
<dbReference type="EMBL" id="FNCO01000021">
    <property type="protein sequence ID" value="SDJ10417.1"/>
    <property type="molecule type" value="Genomic_DNA"/>
</dbReference>
<dbReference type="RefSeq" id="WP_074758288.1">
    <property type="nucleotide sequence ID" value="NZ_FNCO01000021.1"/>
</dbReference>
<keyword evidence="1" id="KW-0812">Transmembrane</keyword>
<dbReference type="OrthoDB" id="10017903at2"/>
<protein>
    <submittedName>
        <fullName evidence="2">Uncharacterized protein</fullName>
    </submittedName>
</protein>
<keyword evidence="1" id="KW-1133">Transmembrane helix</keyword>
<evidence type="ECO:0000313" key="3">
    <source>
        <dbReference type="Proteomes" id="UP000182894"/>
    </source>
</evidence>
<evidence type="ECO:0000256" key="1">
    <source>
        <dbReference type="SAM" id="Phobius"/>
    </source>
</evidence>
<sequence length="227" mass="24645">MFKAADPTEQHKGIQLRSWGIGVGCAAASVAASYVYTLPGLTPKAISLVVGYWAGLPFVHYLFGQQFSFKKQARPGAVDRRQATITAARQSVIRAALDHALETEGNLLPLSSRTPSQSDAEVAVRLSQSNPGAIASKALEWLKRCGFEGVIIHSASGQIALLDTHTHLIHDLEFPEGCMDLAEHTVFKESVESGDADLINRCRVEDWLKRRSGSPSATANRQVVDEH</sequence>